<dbReference type="InterPro" id="IPR007083">
    <property type="entry name" value="RNA_pol_Rpb1_4"/>
</dbReference>
<dbReference type="OrthoDB" id="270392at2759"/>
<dbReference type="GO" id="GO:0005736">
    <property type="term" value="C:RNA polymerase I complex"/>
    <property type="evidence" value="ECO:0007669"/>
    <property type="project" value="TreeGrafter"/>
</dbReference>
<dbReference type="GeneID" id="9699029"/>
<dbReference type="Pfam" id="PF05000">
    <property type="entry name" value="RNA_pol_Rpb1_4"/>
    <property type="match status" value="1"/>
</dbReference>
<dbReference type="Gene3D" id="1.10.132.30">
    <property type="match status" value="1"/>
</dbReference>
<dbReference type="HOGENOM" id="CLU_000487_2_4_1"/>
<dbReference type="Pfam" id="PF04983">
    <property type="entry name" value="RNA_pol_Rpb1_3"/>
    <property type="match status" value="1"/>
</dbReference>
<dbReference type="Gene3D" id="4.10.860.120">
    <property type="entry name" value="RNA polymerase II, clamp domain"/>
    <property type="match status" value="1"/>
</dbReference>
<dbReference type="SMART" id="SM00663">
    <property type="entry name" value="RPOLA_N"/>
    <property type="match status" value="1"/>
</dbReference>
<feature type="compositionally biased region" description="Basic and acidic residues" evidence="13">
    <location>
        <begin position="1107"/>
        <end position="1118"/>
    </location>
</feature>
<organism evidence="15 16">
    <name type="scientific">Encephalitozoon intestinalis (strain ATCC 50506)</name>
    <name type="common">Microsporidian parasite</name>
    <name type="synonym">Septata intestinalis</name>
    <dbReference type="NCBI Taxonomy" id="876142"/>
    <lineage>
        <taxon>Eukaryota</taxon>
        <taxon>Fungi</taxon>
        <taxon>Fungi incertae sedis</taxon>
        <taxon>Microsporidia</taxon>
        <taxon>Unikaryonidae</taxon>
        <taxon>Encephalitozoon</taxon>
    </lineage>
</organism>
<keyword evidence="4 12" id="KW-0808">Transferase</keyword>
<keyword evidence="10" id="KW-0539">Nucleus</keyword>
<dbReference type="Gene3D" id="6.10.250.2940">
    <property type="match status" value="1"/>
</dbReference>
<comment type="similarity">
    <text evidence="2 12">Belongs to the RNA polymerase beta' chain family.</text>
</comment>
<dbReference type="GO" id="GO:0046872">
    <property type="term" value="F:metal ion binding"/>
    <property type="evidence" value="ECO:0007669"/>
    <property type="project" value="UniProtKB-KW"/>
</dbReference>
<keyword evidence="7" id="KW-0862">Zinc</keyword>
<dbReference type="GO" id="GO:0003899">
    <property type="term" value="F:DNA-directed RNA polymerase activity"/>
    <property type="evidence" value="ECO:0007669"/>
    <property type="project" value="UniProtKB-EC"/>
</dbReference>
<dbReference type="InterPro" id="IPR007080">
    <property type="entry name" value="RNA_pol_Rpb1_1"/>
</dbReference>
<dbReference type="InterPro" id="IPR044893">
    <property type="entry name" value="RNA_pol_Rpb1_clamp_domain"/>
</dbReference>
<proteinExistence type="inferred from homology"/>
<dbReference type="InterPro" id="IPR006592">
    <property type="entry name" value="RNA_pol_N"/>
</dbReference>
<dbReference type="RefSeq" id="XP_003072788.1">
    <property type="nucleotide sequence ID" value="XM_003072742.1"/>
</dbReference>
<reference evidence="15 16" key="1">
    <citation type="journal article" date="2010" name="Nat. Commun.">
        <title>The complete sequence of the smallest known nuclear genome from the microsporidian Encephalitozoon intestinalis.</title>
        <authorList>
            <person name="Corradi N."/>
            <person name="Pombert J.-F."/>
            <person name="Farinelli L."/>
            <person name="Didier E.S."/>
            <person name="Keeling P.J."/>
        </authorList>
    </citation>
    <scope>NUCLEOTIDE SEQUENCE [LARGE SCALE GENOMIC DNA]</scope>
    <source>
        <strain evidence="15 16">ATCC 50506</strain>
    </source>
</reference>
<feature type="domain" description="RNA polymerase N-terminal" evidence="14">
    <location>
        <begin position="251"/>
        <end position="544"/>
    </location>
</feature>
<evidence type="ECO:0000256" key="9">
    <source>
        <dbReference type="ARBA" id="ARBA00023163"/>
    </source>
</evidence>
<evidence type="ECO:0000256" key="4">
    <source>
        <dbReference type="ARBA" id="ARBA00022679"/>
    </source>
</evidence>
<dbReference type="Pfam" id="PF04997">
    <property type="entry name" value="RNA_pol_Rpb1_1"/>
    <property type="match status" value="1"/>
</dbReference>
<evidence type="ECO:0000256" key="13">
    <source>
        <dbReference type="SAM" id="MobiDB-lite"/>
    </source>
</evidence>
<dbReference type="Gene3D" id="3.30.1490.180">
    <property type="entry name" value="RNA polymerase ii"/>
    <property type="match status" value="1"/>
</dbReference>
<feature type="compositionally biased region" description="Acidic residues" evidence="13">
    <location>
        <begin position="1119"/>
        <end position="1132"/>
    </location>
</feature>
<gene>
    <name evidence="15" type="ORF">Eint_041390</name>
</gene>
<dbReference type="EC" id="2.7.7.6" evidence="12"/>
<evidence type="ECO:0000256" key="3">
    <source>
        <dbReference type="ARBA" id="ARBA00022478"/>
    </source>
</evidence>
<dbReference type="PANTHER" id="PTHR19376">
    <property type="entry name" value="DNA-DIRECTED RNA POLYMERASE"/>
    <property type="match status" value="1"/>
</dbReference>
<dbReference type="InterPro" id="IPR000722">
    <property type="entry name" value="RNA_pol_asu"/>
</dbReference>
<dbReference type="EMBL" id="CP001945">
    <property type="protein sequence ID" value="ADM11428.1"/>
    <property type="molecule type" value="Genomic_DNA"/>
</dbReference>
<dbReference type="CDD" id="cd01435">
    <property type="entry name" value="RNAP_I_RPA1_N"/>
    <property type="match status" value="1"/>
</dbReference>
<reference evidence="15 16" key="2">
    <citation type="journal article" date="2012" name="Proc. Natl. Acad. Sci. U.S.A.">
        <title>Gain and loss of multiple functionally related, horizontally transferred genes in the reduced genomes of two microsporidian parasites.</title>
        <authorList>
            <person name="Pombert J.-F."/>
            <person name="Selman M."/>
            <person name="Burki F."/>
            <person name="Bardell F.T."/>
            <person name="Farinelli L."/>
            <person name="Solter L.F."/>
            <person name="Whitman D.W."/>
            <person name="Weiss L.M."/>
            <person name="Corradi N."/>
            <person name="Keeling P.J."/>
        </authorList>
    </citation>
    <scope>NUCLEOTIDE SEQUENCE [LARGE SCALE GENOMIC DNA]</scope>
    <source>
        <strain evidence="15 16">ATCC 50506</strain>
    </source>
</reference>
<accession>E0S6U3</accession>
<dbReference type="GO" id="GO:0003677">
    <property type="term" value="F:DNA binding"/>
    <property type="evidence" value="ECO:0007669"/>
    <property type="project" value="InterPro"/>
</dbReference>
<dbReference type="Gene3D" id="3.30.70.2850">
    <property type="match status" value="1"/>
</dbReference>
<dbReference type="FunFam" id="2.40.40.20:FF:000019">
    <property type="entry name" value="DNA-directed RNA polymerase II subunit RPB1"/>
    <property type="match status" value="1"/>
</dbReference>
<protein>
    <recommendedName>
        <fullName evidence="12">DNA-directed RNA polymerase subunit</fullName>
        <ecNumber evidence="12">2.7.7.6</ecNumber>
    </recommendedName>
</protein>
<evidence type="ECO:0000256" key="12">
    <source>
        <dbReference type="RuleBase" id="RU004279"/>
    </source>
</evidence>
<evidence type="ECO:0000256" key="2">
    <source>
        <dbReference type="ARBA" id="ARBA00006460"/>
    </source>
</evidence>
<feature type="region of interest" description="Disordered" evidence="13">
    <location>
        <begin position="1107"/>
        <end position="1178"/>
    </location>
</feature>
<keyword evidence="16" id="KW-1185">Reference proteome</keyword>
<dbReference type="InterPro" id="IPR007066">
    <property type="entry name" value="RNA_pol_Rpb1_3"/>
</dbReference>
<sequence>MVMKFHPKKISFGVYSEKEIEQASCMDVTEPSTFDKFGHPVRGGLYDLRMGPLDFSSNCKTCNLSLLNCPGHFGRIKLFKPVFNPIFFDSLLSLVRCCCFQCRHFRITNYDRLIMFCKFSLLRNGEEIDGLDELYATSEEEELYSVVSKRVESSRKNRPGPPTDKYQEMVRHFFSSINSKKKCVRCGHANPKIYKGTNIKILKSLQRDDENSENEKDSELLFPDFIRELVEDLFSNEADLIGSIFSTKDPNMFFLTSIPVTPNRFRPVSFLNEKKAPNPQTFSFNDILTINELVKKDLSYWPELQGAVLSSFDNSNLRKRNIGLITPPGHKQILEKKEGLFRKNIMGKRVNFAARTVISPDPNLETREIGVPFVFAEVLTFPERVTSFNVSKLKKAIVNGSTYPGSLYLQDGDVMLSLSHMPDEKRFALANQLLDGKKVVWRHLVDGDVVLVNRQPTLHRPSIMAHKCKVLKGERTLRMHYANCKSYNADFDGDEMNIHFPQSYVAEAEARHIVMNDFNYLVPTDGKPIRGLTQDHIVAAAILTMKNSFFSEEDYFTLVNSGLDGRRITIDKPCILKPVRLYSGKQVLSAIIKNLGLGLNIEIETKVPKDAWREHSEESVLRISEGNIITGILDKNSIGPTFKSLAHACGEIRGFAASNDLLTYIGRVCNKYLQMYGFTIGADDLILSNDANAKRKKVMETKDKKVRELQKEYMEANPDFYLCDDKKAYLDSIMRREMNKITSEIVNASVPSGLKKGFPDNGMELIVSIGSKGSIVNLSQISGALGQQELEGRRVPVMASGKTLPCFKPLDPDPSSGGYIYQGFLDGINPSQYFFHCMAGREGLIDTAIKTANSGYLQRCLVKHMEGIKVEYDRSARIGKKIVQFVYGEDGLDCTKSSYLDDPEFFRRNAFLFKELSLSSFKLSNRYEDFLSPRFKKEIEFFDEELKRFLESRYVCSLADPGESVGIIAAQSIGEPSTQMTLNTFHLAGVGEKNVTLGVPRLREILLVASKSIKTPLVTIPIRKKLNFDIGTCLKKITLKDCVRKFRVSEEIVMIDGVFQKKIRMVFDLDNFVDLASEALDRKFLKILGSKLKMLSKVKYKLGMEEGNKDSSKELDENKENEEEDESDSDEESNSKSDYICVDTSENENTEKDSDDTTHPETIDEIDHTDNSSSTEEENLINFTRKSKNILSFEMLYPSGFNEVISSIIESILPTVVVRETKGIKKASISGNTLFVESPSISSLTGRIEVAPGVYEDLLDLLDIYNSESNDIYNVYLTLGIEAARHAIINEVVKVFDVYGISIDARHLLLVADYMTRKGDYSPFSRHGLGIGDSLIQKMSFESCYSNFKTAAAFHLEDQLSNPSASITVGNPVKCGTNSFDLIYNVDFFNNKV</sequence>
<comment type="catalytic activity">
    <reaction evidence="11 12">
        <text>RNA(n) + a ribonucleoside 5'-triphosphate = RNA(n+1) + diphosphate</text>
        <dbReference type="Rhea" id="RHEA:21248"/>
        <dbReference type="Rhea" id="RHEA-COMP:14527"/>
        <dbReference type="Rhea" id="RHEA-COMP:17342"/>
        <dbReference type="ChEBI" id="CHEBI:33019"/>
        <dbReference type="ChEBI" id="CHEBI:61557"/>
        <dbReference type="ChEBI" id="CHEBI:140395"/>
        <dbReference type="EC" id="2.7.7.6"/>
    </reaction>
</comment>
<comment type="subcellular location">
    <subcellularLocation>
        <location evidence="1">Nucleus</location>
    </subcellularLocation>
</comment>
<keyword evidence="3 12" id="KW-0240">DNA-directed RNA polymerase</keyword>
<dbReference type="Pfam" id="PF04998">
    <property type="entry name" value="RNA_pol_Rpb1_5"/>
    <property type="match status" value="1"/>
</dbReference>
<keyword evidence="5 12" id="KW-0548">Nucleotidyltransferase</keyword>
<dbReference type="InterPro" id="IPR047107">
    <property type="entry name" value="DNA-dir_RNA_pol1_lsu_C"/>
</dbReference>
<dbReference type="VEuPathDB" id="MicrosporidiaDB:Eint_041390"/>
<evidence type="ECO:0000256" key="10">
    <source>
        <dbReference type="ARBA" id="ARBA00023242"/>
    </source>
</evidence>
<keyword evidence="9 12" id="KW-0804">Transcription</keyword>
<dbReference type="KEGG" id="ein:Eint_041390"/>
<dbReference type="GO" id="GO:0006351">
    <property type="term" value="P:DNA-templated transcription"/>
    <property type="evidence" value="ECO:0007669"/>
    <property type="project" value="InterPro"/>
</dbReference>
<dbReference type="PANTHER" id="PTHR19376:SF11">
    <property type="entry name" value="DNA-DIRECTED RNA POLYMERASE I SUBUNIT RPA1"/>
    <property type="match status" value="1"/>
</dbReference>
<dbReference type="InterPro" id="IPR015699">
    <property type="entry name" value="DNA-dir_RNA_pol1_lsu_N"/>
</dbReference>
<dbReference type="InterPro" id="IPR038120">
    <property type="entry name" value="Rpb1_funnel_sf"/>
</dbReference>
<dbReference type="Gene3D" id="2.40.40.20">
    <property type="match status" value="1"/>
</dbReference>
<evidence type="ECO:0000256" key="11">
    <source>
        <dbReference type="ARBA" id="ARBA00048552"/>
    </source>
</evidence>
<evidence type="ECO:0000256" key="1">
    <source>
        <dbReference type="ARBA" id="ARBA00004123"/>
    </source>
</evidence>
<dbReference type="InterPro" id="IPR007081">
    <property type="entry name" value="RNA_pol_Rpb1_5"/>
</dbReference>
<keyword evidence="6" id="KW-0479">Metal-binding</keyword>
<dbReference type="Proteomes" id="UP000002313">
    <property type="component" value="Chromosome IV"/>
</dbReference>
<dbReference type="SUPFAM" id="SSF64484">
    <property type="entry name" value="beta and beta-prime subunits of DNA dependent RNA-polymerase"/>
    <property type="match status" value="1"/>
</dbReference>
<feature type="compositionally biased region" description="Basic and acidic residues" evidence="13">
    <location>
        <begin position="1149"/>
        <end position="1170"/>
    </location>
</feature>
<dbReference type="CDD" id="cd02735">
    <property type="entry name" value="RNAP_I_Rpa1_C"/>
    <property type="match status" value="1"/>
</dbReference>
<dbReference type="InterPro" id="IPR042102">
    <property type="entry name" value="RNA_pol_Rpb1_3_sf"/>
</dbReference>
<evidence type="ECO:0000313" key="16">
    <source>
        <dbReference type="Proteomes" id="UP000002313"/>
    </source>
</evidence>
<dbReference type="Pfam" id="PF00623">
    <property type="entry name" value="RNA_pol_Rpb1_2"/>
    <property type="match status" value="1"/>
</dbReference>
<evidence type="ECO:0000259" key="14">
    <source>
        <dbReference type="SMART" id="SM00663"/>
    </source>
</evidence>
<evidence type="ECO:0000256" key="6">
    <source>
        <dbReference type="ARBA" id="ARBA00022723"/>
    </source>
</evidence>
<evidence type="ECO:0000313" key="15">
    <source>
        <dbReference type="EMBL" id="ADM11428.1"/>
    </source>
</evidence>
<keyword evidence="8" id="KW-0460">Magnesium</keyword>
<dbReference type="Gene3D" id="1.10.274.100">
    <property type="entry name" value="RNA polymerase Rpb1, domain 3"/>
    <property type="match status" value="1"/>
</dbReference>
<evidence type="ECO:0000256" key="5">
    <source>
        <dbReference type="ARBA" id="ARBA00022695"/>
    </source>
</evidence>
<dbReference type="InterPro" id="IPR045867">
    <property type="entry name" value="DNA-dir_RpoC_beta_prime"/>
</dbReference>
<name>E0S6U3_ENCIT</name>
<evidence type="ECO:0000256" key="8">
    <source>
        <dbReference type="ARBA" id="ARBA00022842"/>
    </source>
</evidence>
<dbReference type="Gene3D" id="6.20.50.80">
    <property type="match status" value="1"/>
</dbReference>
<comment type="function">
    <text evidence="12">DNA-dependent RNA polymerase catalyzes the transcription of DNA into RNA using the four ribonucleoside triphosphates as substrates.</text>
</comment>
<evidence type="ECO:0000256" key="7">
    <source>
        <dbReference type="ARBA" id="ARBA00022833"/>
    </source>
</evidence>